<evidence type="ECO:0000256" key="9">
    <source>
        <dbReference type="ARBA" id="ARBA00059734"/>
    </source>
</evidence>
<dbReference type="Proteomes" id="UP000515163">
    <property type="component" value="Unplaced"/>
</dbReference>
<evidence type="ECO:0000313" key="16">
    <source>
        <dbReference type="Proteomes" id="UP000515163"/>
    </source>
</evidence>
<evidence type="ECO:0000256" key="1">
    <source>
        <dbReference type="ARBA" id="ARBA00004477"/>
    </source>
</evidence>
<evidence type="ECO:0000256" key="2">
    <source>
        <dbReference type="ARBA" id="ARBA00004651"/>
    </source>
</evidence>
<feature type="transmembrane region" description="Helical" evidence="14">
    <location>
        <begin position="290"/>
        <end position="309"/>
    </location>
</feature>
<proteinExistence type="inferred from homology"/>
<dbReference type="FunFam" id="1.10.3730.20:FF:000026">
    <property type="entry name" value="Solute carrier family 35, member G1"/>
    <property type="match status" value="1"/>
</dbReference>
<evidence type="ECO:0000313" key="17">
    <source>
        <dbReference type="RefSeq" id="XP_031550721.1"/>
    </source>
</evidence>
<feature type="transmembrane region" description="Helical" evidence="14">
    <location>
        <begin position="21"/>
        <end position="38"/>
    </location>
</feature>
<feature type="domain" description="EamA" evidence="15">
    <location>
        <begin position="19"/>
        <end position="150"/>
    </location>
</feature>
<feature type="transmembrane region" description="Helical" evidence="14">
    <location>
        <begin position="79"/>
        <end position="99"/>
    </location>
</feature>
<evidence type="ECO:0000256" key="12">
    <source>
        <dbReference type="ARBA" id="ARBA00074441"/>
    </source>
</evidence>
<feature type="transmembrane region" description="Helical" evidence="14">
    <location>
        <begin position="133"/>
        <end position="150"/>
    </location>
</feature>
<keyword evidence="7 14" id="KW-1133">Transmembrane helix</keyword>
<evidence type="ECO:0000259" key="15">
    <source>
        <dbReference type="Pfam" id="PF00892"/>
    </source>
</evidence>
<accession>A0A6P8H5I4</accession>
<keyword evidence="16" id="KW-1185">Reference proteome</keyword>
<name>A0A6P8H5I4_ACTTE</name>
<comment type="subunit">
    <text evidence="11">Interacts with STIM1; stimulated by depletion of intracellular calcium. Interacts with ORAI1. Interacts with the plasma membrane calcium-transporting ATPases ATP2B1 and ATP2B4. Interacts with ATP1A1, ATP2A2, KPNB1 and XPO1.</text>
</comment>
<evidence type="ECO:0000256" key="4">
    <source>
        <dbReference type="ARBA" id="ARBA00022692"/>
    </source>
</evidence>
<dbReference type="InterPro" id="IPR000620">
    <property type="entry name" value="EamA_dom"/>
</dbReference>
<dbReference type="SUPFAM" id="SSF103481">
    <property type="entry name" value="Multidrug resistance efflux transporter EmrE"/>
    <property type="match status" value="2"/>
</dbReference>
<gene>
    <name evidence="17" type="primary">LOC116288118</name>
</gene>
<comment type="subcellular location">
    <subcellularLocation>
        <location evidence="2">Cell membrane</location>
        <topology evidence="2">Multi-pass membrane protein</topology>
    </subcellularLocation>
    <subcellularLocation>
        <location evidence="1">Endoplasmic reticulum membrane</location>
        <topology evidence="1">Multi-pass membrane protein</topology>
    </subcellularLocation>
</comment>
<keyword evidence="4 14" id="KW-0812">Transmembrane</keyword>
<evidence type="ECO:0000256" key="8">
    <source>
        <dbReference type="ARBA" id="ARBA00023136"/>
    </source>
</evidence>
<evidence type="ECO:0000256" key="5">
    <source>
        <dbReference type="ARBA" id="ARBA00022737"/>
    </source>
</evidence>
<dbReference type="GeneID" id="116288118"/>
<dbReference type="InParanoid" id="A0A6P8H5I4"/>
<comment type="function">
    <text evidence="9">May play a role in intracellular calcium sensing and homeostasis. May act as a negative regulator of plasma membrane calcium-transporting ATPases preventing calcium efflux from the cell.</text>
</comment>
<evidence type="ECO:0000256" key="11">
    <source>
        <dbReference type="ARBA" id="ARBA00064541"/>
    </source>
</evidence>
<organism evidence="16 17">
    <name type="scientific">Actinia tenebrosa</name>
    <name type="common">Australian red waratah sea anemone</name>
    <dbReference type="NCBI Taxonomy" id="6105"/>
    <lineage>
        <taxon>Eukaryota</taxon>
        <taxon>Metazoa</taxon>
        <taxon>Cnidaria</taxon>
        <taxon>Anthozoa</taxon>
        <taxon>Hexacorallia</taxon>
        <taxon>Actiniaria</taxon>
        <taxon>Actiniidae</taxon>
        <taxon>Actinia</taxon>
    </lineage>
</organism>
<feature type="transmembrane region" description="Helical" evidence="14">
    <location>
        <begin position="105"/>
        <end position="126"/>
    </location>
</feature>
<dbReference type="AlphaFoldDB" id="A0A6P8H5I4"/>
<dbReference type="RefSeq" id="XP_031550721.1">
    <property type="nucleotide sequence ID" value="XM_031694861.1"/>
</dbReference>
<feature type="transmembrane region" description="Helical" evidence="14">
    <location>
        <begin position="170"/>
        <end position="193"/>
    </location>
</feature>
<dbReference type="FunCoup" id="A0A6P8H5I4">
    <property type="interactions" value="527"/>
</dbReference>
<dbReference type="PANTHER" id="PTHR22911">
    <property type="entry name" value="ACYL-MALONYL CONDENSING ENZYME-RELATED"/>
    <property type="match status" value="1"/>
</dbReference>
<reference evidence="17" key="1">
    <citation type="submission" date="2025-08" db="UniProtKB">
        <authorList>
            <consortium name="RefSeq"/>
        </authorList>
    </citation>
    <scope>IDENTIFICATION</scope>
    <source>
        <tissue evidence="17">Tentacle</tissue>
    </source>
</reference>
<dbReference type="InterPro" id="IPR037185">
    <property type="entry name" value="EmrE-like"/>
</dbReference>
<evidence type="ECO:0000256" key="3">
    <source>
        <dbReference type="ARBA" id="ARBA00022475"/>
    </source>
</evidence>
<dbReference type="KEGG" id="aten:116288118"/>
<keyword evidence="8 14" id="KW-0472">Membrane</keyword>
<dbReference type="PROSITE" id="PS51257">
    <property type="entry name" value="PROKAR_LIPOPROTEIN"/>
    <property type="match status" value="1"/>
</dbReference>
<evidence type="ECO:0000256" key="7">
    <source>
        <dbReference type="ARBA" id="ARBA00022989"/>
    </source>
</evidence>
<feature type="transmembrane region" description="Helical" evidence="14">
    <location>
        <begin position="50"/>
        <end position="67"/>
    </location>
</feature>
<feature type="transmembrane region" description="Helical" evidence="14">
    <location>
        <begin position="265"/>
        <end position="284"/>
    </location>
</feature>
<feature type="transmembrane region" description="Helical" evidence="14">
    <location>
        <begin position="205"/>
        <end position="222"/>
    </location>
</feature>
<keyword evidence="3" id="KW-1003">Cell membrane</keyword>
<dbReference type="PANTHER" id="PTHR22911:SF6">
    <property type="entry name" value="SOLUTE CARRIER FAMILY 35 MEMBER G1"/>
    <property type="match status" value="1"/>
</dbReference>
<comment type="similarity">
    <text evidence="10">Belongs to the TMEM20 family.</text>
</comment>
<feature type="transmembrane region" description="Helical" evidence="14">
    <location>
        <begin position="234"/>
        <end position="253"/>
    </location>
</feature>
<dbReference type="Gene3D" id="1.10.3730.20">
    <property type="match status" value="1"/>
</dbReference>
<dbReference type="Pfam" id="PF00892">
    <property type="entry name" value="EamA"/>
    <property type="match status" value="1"/>
</dbReference>
<sequence length="347" mass="37612">MVAQKSMENEDADSANRILGLLLAAFSCVFFAISSLFVKLLGEIPPQEVVFFRSLIQLIFLLPPIVYSKAPVLGELHQLPYLFVRALTGSLALCCQFYAFQHMPLADATVIVFSSPIFTGVLAYFILGESWGLFNFFGTLLCFVGIVMIARPTFLFPHAADGATFSSSSFQQVTATLVALCGAVLTSIALITLRKLKGISYLVPPLYVAMAGVILTLAGILVTGSFKSVQCGSYHQWLLMIIGLCGIGGQTLLTKSLQLEKAGIVALVRTLDIVFAFILQLVFLDYKANVYSIIGALMVAGCNILVILNKWCDSPACCKASAEQRKIVASEEQQLYNTNSSASLKEK</sequence>
<evidence type="ECO:0000256" key="14">
    <source>
        <dbReference type="SAM" id="Phobius"/>
    </source>
</evidence>
<keyword evidence="5" id="KW-0677">Repeat</keyword>
<dbReference type="OrthoDB" id="306876at2759"/>
<evidence type="ECO:0000256" key="6">
    <source>
        <dbReference type="ARBA" id="ARBA00022824"/>
    </source>
</evidence>
<keyword evidence="6" id="KW-0256">Endoplasmic reticulum</keyword>
<dbReference type="GO" id="GO:0005886">
    <property type="term" value="C:plasma membrane"/>
    <property type="evidence" value="ECO:0007669"/>
    <property type="project" value="UniProtKB-SubCell"/>
</dbReference>
<evidence type="ECO:0000256" key="13">
    <source>
        <dbReference type="ARBA" id="ARBA00082789"/>
    </source>
</evidence>
<dbReference type="GO" id="GO:0005789">
    <property type="term" value="C:endoplasmic reticulum membrane"/>
    <property type="evidence" value="ECO:0007669"/>
    <property type="project" value="UniProtKB-SubCell"/>
</dbReference>
<protein>
    <recommendedName>
        <fullName evidence="12">Solute carrier family 35 member G1</fullName>
    </recommendedName>
    <alternativeName>
        <fullName evidence="13">Transmembrane protein 20</fullName>
    </alternativeName>
</protein>
<evidence type="ECO:0000256" key="10">
    <source>
        <dbReference type="ARBA" id="ARBA00061618"/>
    </source>
</evidence>